<dbReference type="AlphaFoldDB" id="A0AAD6I4Q5"/>
<reference evidence="2" key="2">
    <citation type="submission" date="2023-01" db="EMBL/GenBank/DDBJ databases">
        <authorList>
            <person name="Petersen C."/>
        </authorList>
    </citation>
    <scope>NUCLEOTIDE SEQUENCE</scope>
    <source>
        <strain evidence="2">IBT 15450</strain>
    </source>
</reference>
<evidence type="ECO:0000256" key="1">
    <source>
        <dbReference type="SAM" id="MobiDB-lite"/>
    </source>
</evidence>
<reference evidence="2" key="1">
    <citation type="journal article" date="2023" name="IMA Fungus">
        <title>Comparative genomic study of the Penicillium genus elucidates a diverse pangenome and 15 lateral gene transfer events.</title>
        <authorList>
            <person name="Petersen C."/>
            <person name="Sorensen T."/>
            <person name="Nielsen M.R."/>
            <person name="Sondergaard T.E."/>
            <person name="Sorensen J.L."/>
            <person name="Fitzpatrick D.A."/>
            <person name="Frisvad J.C."/>
            <person name="Nielsen K.L."/>
        </authorList>
    </citation>
    <scope>NUCLEOTIDE SEQUENCE</scope>
    <source>
        <strain evidence="2">IBT 15450</strain>
    </source>
</reference>
<sequence>MSNLSDLERAALRAMKLTDEYSWYDVLRKRFKVAHNNALHALNNTEIIRVCDALETPYPPRDRMDCIERNLDAAMRLNVAVPTSTTVLSDWLQKEQLENRQRAFTSRGCQLQSTSRQVQSQLSHQPGSRDLPIHQNDHRSHGAHERYESRKVAAFRAAKSPTSS</sequence>
<feature type="compositionally biased region" description="Basic and acidic residues" evidence="1">
    <location>
        <begin position="131"/>
        <end position="151"/>
    </location>
</feature>
<keyword evidence="3" id="KW-1185">Reference proteome</keyword>
<comment type="caution">
    <text evidence="2">The sequence shown here is derived from an EMBL/GenBank/DDBJ whole genome shotgun (WGS) entry which is preliminary data.</text>
</comment>
<organism evidence="2 3">
    <name type="scientific">Penicillium canescens</name>
    <dbReference type="NCBI Taxonomy" id="5083"/>
    <lineage>
        <taxon>Eukaryota</taxon>
        <taxon>Fungi</taxon>
        <taxon>Dikarya</taxon>
        <taxon>Ascomycota</taxon>
        <taxon>Pezizomycotina</taxon>
        <taxon>Eurotiomycetes</taxon>
        <taxon>Eurotiomycetidae</taxon>
        <taxon>Eurotiales</taxon>
        <taxon>Aspergillaceae</taxon>
        <taxon>Penicillium</taxon>
    </lineage>
</organism>
<name>A0AAD6I4Q5_PENCN</name>
<evidence type="ECO:0000313" key="2">
    <source>
        <dbReference type="EMBL" id="KAJ6030276.1"/>
    </source>
</evidence>
<dbReference type="EMBL" id="JAQJZL010000014">
    <property type="protein sequence ID" value="KAJ6030276.1"/>
    <property type="molecule type" value="Genomic_DNA"/>
</dbReference>
<feature type="region of interest" description="Disordered" evidence="1">
    <location>
        <begin position="119"/>
        <end position="164"/>
    </location>
</feature>
<dbReference type="Proteomes" id="UP001219568">
    <property type="component" value="Unassembled WGS sequence"/>
</dbReference>
<accession>A0AAD6I4Q5</accession>
<gene>
    <name evidence="2" type="ORF">N7460_010542</name>
</gene>
<evidence type="ECO:0000313" key="3">
    <source>
        <dbReference type="Proteomes" id="UP001219568"/>
    </source>
</evidence>
<proteinExistence type="predicted"/>
<protein>
    <submittedName>
        <fullName evidence="2">Uncharacterized protein</fullName>
    </submittedName>
</protein>